<feature type="compositionally biased region" description="Polar residues" evidence="1">
    <location>
        <begin position="1288"/>
        <end position="1298"/>
    </location>
</feature>
<dbReference type="PANTHER" id="PTHR16148">
    <property type="entry name" value="NF-KAPPA-B-REPRESSING FACTOR-RELATED"/>
    <property type="match status" value="1"/>
</dbReference>
<evidence type="ECO:0000256" key="1">
    <source>
        <dbReference type="SAM" id="MobiDB-lite"/>
    </source>
</evidence>
<organism evidence="2">
    <name type="scientific">Armadillidium vulgare clopovirus</name>
    <dbReference type="NCBI Taxonomy" id="2984284"/>
    <lineage>
        <taxon>Viruses</taxon>
        <taxon>Viruses incertae sedis</taxon>
        <taxon>Naldaviricetes</taxon>
        <taxon>Nimaviridae</taxon>
    </lineage>
</organism>
<sequence length="1298" mass="148945">MENIYPLFICCTPNHIDNIGIYKTISKDNWEFDELNSSIKTRFEHEDSDAASTTTTTTSVQQVGEMGGYDLGTIFGIPRCENIYNFIFFTMNNKIGFLGKNNKLFVFDQMSLELTSPVYFGTLKFLRDHACLELRSEGGAFTRLSEYIKASNKNQDLSFWSFANLIRLENEEKKSPIFYLCPMCNILKLTQSIKQIVCPTNNFSSPDQKILKKPVSSDILSVGRSSGVGIDGGVGGGGGVGVGSGDFIFHDGEIKLKFDFVKKNTTKKNLTAKYYLINNPCISYYCKGGNGGDNKRKQHQQQYPPLPKLNDMLFNNNNERRGEEVVTTDIILYNDKNNRNKRFLAFRNEGEEKEWKGEEKKKKNENNNNNTANTNLEIAKTFLDDVEKLLSDEQGDAKLVLRDINMYDKIKQIIELALIYPHESVLWSILNFFFRENLWHSKNAARCINLIIDKALINASPFLPQKKPTKTTVVEENNNNFPSVYSGLFFFSKAFVSAYENKGICKNFNDSKKFWFYAEPNRTPIQFQSKIVQKLLNPDDLAFKGSNKSFSFLDNKNRVEKIMSSEISNSDASSSSSSSSSSSFFAAASPKVLKITLSVFNEIDFYVINDRDPTIKRHLLGRNHHRYHSSYSPNDNTVNHHRLLESHTFADRPPSSSNKVMVMGLYPPPEDVACVAALKRKGFYNPNLIDVGGDGREKASPSSSSLLGVLDRKREIERMMEKSQLIKYFSNYNNNNSSNKNKNKNSGNNEWWNALASLPESAIPHSNVFRSVLYPFVTKSISKYCSEKSSYEIFFNVFLNFFNVGDGSAITFLVDRDLKAFYNDEIKASPNSNNIMPQLVVFSKNKAEKSISIPSMQDLLVNVLPEIIFDIIKIYYPICSEEKIWKPLRQILKILCKGCAEAFLNAINPKRLLSDLRIKSNSSKKEDDDDDDVDDDYEEEEDYNTMGYLKRELNSIIPIDLAERKYRELLRENERVPDKLNLENNYINKNNSNNNSVNVNNISNNSEIPGKINYEDFLSLLKLVNISLYEEINNFEVSEKERDSINDFVNFKKLIDELLRKPNEANAMEMDDVTLTDIARDVSYLKERRVDILKLIKKRKIYSNFEKLSLYFVFDSISNTCFLMVPNVWKDISFLNLVNLISFLFDIIEKQIFNNQFNEANNLLNKKMDIISKLLKLNHCDNVMQKMVSNGITAEDVRRGADMSPSSFLNLISDRARERYDKNLFPDMYHDEENGVNKWSSKEEDEEDEGEGEGEGEHQLLGEKLFLIKKEEYKINFPAMGRNEKTQRQNPLFISSVE</sequence>
<dbReference type="EMBL" id="LC738883">
    <property type="protein sequence ID" value="BDT63373.1"/>
    <property type="molecule type" value="Genomic_DNA"/>
</dbReference>
<name>A0A9C7EZA2_9VIRU</name>
<feature type="compositionally biased region" description="Acidic residues" evidence="1">
    <location>
        <begin position="927"/>
        <end position="941"/>
    </location>
</feature>
<feature type="compositionally biased region" description="Acidic residues" evidence="1">
    <location>
        <begin position="1243"/>
        <end position="1254"/>
    </location>
</feature>
<feature type="region of interest" description="Disordered" evidence="1">
    <location>
        <begin position="921"/>
        <end position="941"/>
    </location>
</feature>
<feature type="region of interest" description="Disordered" evidence="1">
    <location>
        <begin position="1229"/>
        <end position="1261"/>
    </location>
</feature>
<proteinExistence type="predicted"/>
<accession>A0A9C7EZA2</accession>
<protein>
    <submittedName>
        <fullName evidence="2">Wsv289-like protein</fullName>
    </submittedName>
</protein>
<reference evidence="2" key="1">
    <citation type="submission" date="2022-10" db="EMBL/GenBank/DDBJ databases">
        <title>Genome sequences of endogenous nimaviruses in decapod crustaceans.</title>
        <authorList>
            <person name="Kawato S."/>
            <person name="Nozaki R."/>
            <person name="Kondo H."/>
            <person name="Hirono I."/>
        </authorList>
    </citation>
    <scope>NUCLEOTIDE SEQUENCE</scope>
    <source>
        <strain evidence="2">TUMSAT20210906</strain>
    </source>
</reference>
<feature type="region of interest" description="Disordered" evidence="1">
    <location>
        <begin position="1278"/>
        <end position="1298"/>
    </location>
</feature>
<evidence type="ECO:0000313" key="2">
    <source>
        <dbReference type="EMBL" id="BDT63373.1"/>
    </source>
</evidence>
<dbReference type="PANTHER" id="PTHR16148:SF14">
    <property type="entry name" value="MYND-TYPE DOMAIN-CONTAINING PROTEIN"/>
    <property type="match status" value="1"/>
</dbReference>